<sequence length="39" mass="4231">MTGPTHLNRLMAKLELSSRAQVVSLAYATGLVNPPRHPC</sequence>
<dbReference type="AlphaFoldDB" id="A0A4R2K708"/>
<comment type="caution">
    <text evidence="1">The sequence shown here is derived from an EMBL/GenBank/DDBJ whole genome shotgun (WGS) entry which is preliminary data.</text>
</comment>
<protein>
    <recommendedName>
        <fullName evidence="3">Regulatory LuxR family protein</fullName>
    </recommendedName>
</protein>
<dbReference type="EMBL" id="SLWS01000002">
    <property type="protein sequence ID" value="TCO62135.1"/>
    <property type="molecule type" value="Genomic_DNA"/>
</dbReference>
<keyword evidence="2" id="KW-1185">Reference proteome</keyword>
<dbReference type="Gene3D" id="1.10.10.10">
    <property type="entry name" value="Winged helix-like DNA-binding domain superfamily/Winged helix DNA-binding domain"/>
    <property type="match status" value="1"/>
</dbReference>
<dbReference type="SUPFAM" id="SSF46894">
    <property type="entry name" value="C-terminal effector domain of the bipartite response regulators"/>
    <property type="match status" value="1"/>
</dbReference>
<dbReference type="InterPro" id="IPR016032">
    <property type="entry name" value="Sig_transdc_resp-reg_C-effctor"/>
</dbReference>
<dbReference type="InterPro" id="IPR036388">
    <property type="entry name" value="WH-like_DNA-bd_sf"/>
</dbReference>
<gene>
    <name evidence="1" type="ORF">EV192_102272</name>
</gene>
<proteinExistence type="predicted"/>
<dbReference type="Proteomes" id="UP000295680">
    <property type="component" value="Unassembled WGS sequence"/>
</dbReference>
<accession>A0A4R2K708</accession>
<dbReference type="GO" id="GO:0006355">
    <property type="term" value="P:regulation of DNA-templated transcription"/>
    <property type="evidence" value="ECO:0007669"/>
    <property type="project" value="InterPro"/>
</dbReference>
<dbReference type="RefSeq" id="WP_207925962.1">
    <property type="nucleotide sequence ID" value="NZ_SLWS01000002.1"/>
</dbReference>
<name>A0A4R2K708_9PSEU</name>
<reference evidence="1 2" key="1">
    <citation type="submission" date="2019-03" db="EMBL/GenBank/DDBJ databases">
        <title>Genomic Encyclopedia of Type Strains, Phase IV (KMG-IV): sequencing the most valuable type-strain genomes for metagenomic binning, comparative biology and taxonomic classification.</title>
        <authorList>
            <person name="Goeker M."/>
        </authorList>
    </citation>
    <scope>NUCLEOTIDE SEQUENCE [LARGE SCALE GENOMIC DNA]</scope>
    <source>
        <strain evidence="1 2">DSM 45934</strain>
    </source>
</reference>
<organism evidence="1 2">
    <name type="scientific">Actinocrispum wychmicini</name>
    <dbReference type="NCBI Taxonomy" id="1213861"/>
    <lineage>
        <taxon>Bacteria</taxon>
        <taxon>Bacillati</taxon>
        <taxon>Actinomycetota</taxon>
        <taxon>Actinomycetes</taxon>
        <taxon>Pseudonocardiales</taxon>
        <taxon>Pseudonocardiaceae</taxon>
        <taxon>Actinocrispum</taxon>
    </lineage>
</organism>
<evidence type="ECO:0008006" key="3">
    <source>
        <dbReference type="Google" id="ProtNLM"/>
    </source>
</evidence>
<evidence type="ECO:0000313" key="2">
    <source>
        <dbReference type="Proteomes" id="UP000295680"/>
    </source>
</evidence>
<evidence type="ECO:0000313" key="1">
    <source>
        <dbReference type="EMBL" id="TCO62135.1"/>
    </source>
</evidence>
<dbReference type="GO" id="GO:0003677">
    <property type="term" value="F:DNA binding"/>
    <property type="evidence" value="ECO:0007669"/>
    <property type="project" value="InterPro"/>
</dbReference>